<sequence length="127" mass="13295">MSDPRAPDSGVGTRGRTPDGTGLSAEAPPCGCGSAPSHRAHGRPTEPCDLQDPQAWIRFAYPEADDPSLIDAPRFTRWDMEVAFMAGRLAALLPATPAANTRDQPQAPEPAPPEAEVAPCAMGSFDG</sequence>
<evidence type="ECO:0000313" key="2">
    <source>
        <dbReference type="EMBL" id="GJE60925.1"/>
    </source>
</evidence>
<feature type="region of interest" description="Disordered" evidence="1">
    <location>
        <begin position="96"/>
        <end position="127"/>
    </location>
</feature>
<evidence type="ECO:0000313" key="3">
    <source>
        <dbReference type="Proteomes" id="UP001055057"/>
    </source>
</evidence>
<keyword evidence="3" id="KW-1185">Reference proteome</keyword>
<proteinExistence type="predicted"/>
<organism evidence="2 3">
    <name type="scientific">Methylobacterium trifolii</name>
    <dbReference type="NCBI Taxonomy" id="1003092"/>
    <lineage>
        <taxon>Bacteria</taxon>
        <taxon>Pseudomonadati</taxon>
        <taxon>Pseudomonadota</taxon>
        <taxon>Alphaproteobacteria</taxon>
        <taxon>Hyphomicrobiales</taxon>
        <taxon>Methylobacteriaceae</taxon>
        <taxon>Methylobacterium</taxon>
    </lineage>
</organism>
<comment type="caution">
    <text evidence="2">The sequence shown here is derived from an EMBL/GenBank/DDBJ whole genome shotgun (WGS) entry which is preliminary data.</text>
</comment>
<dbReference type="Proteomes" id="UP001055057">
    <property type="component" value="Unassembled WGS sequence"/>
</dbReference>
<reference evidence="2" key="1">
    <citation type="journal article" date="2021" name="Front. Microbiol.">
        <title>Comprehensive Comparative Genomics and Phenotyping of Methylobacterium Species.</title>
        <authorList>
            <person name="Alessa O."/>
            <person name="Ogura Y."/>
            <person name="Fujitani Y."/>
            <person name="Takami H."/>
            <person name="Hayashi T."/>
            <person name="Sahin N."/>
            <person name="Tani A."/>
        </authorList>
    </citation>
    <scope>NUCLEOTIDE SEQUENCE</scope>
    <source>
        <strain evidence="2">DSM 23632</strain>
    </source>
</reference>
<feature type="region of interest" description="Disordered" evidence="1">
    <location>
        <begin position="1"/>
        <end position="50"/>
    </location>
</feature>
<dbReference type="RefSeq" id="WP_238183505.1">
    <property type="nucleotide sequence ID" value="NZ_BPRB01000172.1"/>
</dbReference>
<evidence type="ECO:0000256" key="1">
    <source>
        <dbReference type="SAM" id="MobiDB-lite"/>
    </source>
</evidence>
<protein>
    <submittedName>
        <fullName evidence="2">Uncharacterized protein</fullName>
    </submittedName>
</protein>
<gene>
    <name evidence="2" type="ORF">MPOCJGCO_3044</name>
</gene>
<reference evidence="2" key="2">
    <citation type="submission" date="2021-08" db="EMBL/GenBank/DDBJ databases">
        <authorList>
            <person name="Tani A."/>
            <person name="Ola A."/>
            <person name="Ogura Y."/>
            <person name="Katsura K."/>
            <person name="Hayashi T."/>
        </authorList>
    </citation>
    <scope>NUCLEOTIDE SEQUENCE</scope>
    <source>
        <strain evidence="2">DSM 23632</strain>
    </source>
</reference>
<name>A0ABQ4U0C1_9HYPH</name>
<dbReference type="EMBL" id="BPRB01000172">
    <property type="protein sequence ID" value="GJE60925.1"/>
    <property type="molecule type" value="Genomic_DNA"/>
</dbReference>
<accession>A0ABQ4U0C1</accession>